<evidence type="ECO:0008006" key="3">
    <source>
        <dbReference type="Google" id="ProtNLM"/>
    </source>
</evidence>
<accession>A0ABS9UKR4</accession>
<name>A0ABS9UKR4_9BACT</name>
<dbReference type="PROSITE" id="PS51257">
    <property type="entry name" value="PROKAR_LIPOPROTEIN"/>
    <property type="match status" value="1"/>
</dbReference>
<sequence>MKALKNFLHFLIIGCFSLYGCITPEKPIREVEIQKDLIETARIFYDAFQESSHSMNQRIKMDMSISPKWSDAFQSEDQKLLIIPAHRKLMVSYGEKAYLRRVVFEFNDLGEIVSSGIIELSALSIDYLLNNEFKIINGYLNQDLDPKVEFLWFDLSYQQVSGKQSNGIEIRKFFNDLATNQTNSSTMDMPDCIDWYWVYTYNGVVIGEEYSHTTCFSSGCNGDDACFDDGMGGGGGGNELGEAPGEKLCSNSFNNFVAGSNNGFWHTNINGLRFENGQTSSSFNAYFQLANGIRNTQMNNIDYANTVVIGIHKSPIELIYDIFPHLLNNSDIYPMTMSSGETNWFFSKNAVMEISRWASNHAASGVIATVPNPHLPENQFVVRNEFVSFAYKFLKSIMPGSNITSQINNGAPDSSATYGTNCQ</sequence>
<dbReference type="EMBL" id="JAKZGS010000002">
    <property type="protein sequence ID" value="MCH7397204.1"/>
    <property type="molecule type" value="Genomic_DNA"/>
</dbReference>
<reference evidence="1" key="1">
    <citation type="submission" date="2022-03" db="EMBL/GenBank/DDBJ databases">
        <title>De novo assembled genomes of Belliella spp. (Cyclobacteriaceae) strains.</title>
        <authorList>
            <person name="Szabo A."/>
            <person name="Korponai K."/>
            <person name="Felfoldi T."/>
        </authorList>
    </citation>
    <scope>NUCLEOTIDE SEQUENCE</scope>
    <source>
        <strain evidence="1">DSM 107340</strain>
    </source>
</reference>
<proteinExistence type="predicted"/>
<comment type="caution">
    <text evidence="1">The sequence shown here is derived from an EMBL/GenBank/DDBJ whole genome shotgun (WGS) entry which is preliminary data.</text>
</comment>
<protein>
    <recommendedName>
        <fullName evidence="3">SLH domain-containing protein</fullName>
    </recommendedName>
</protein>
<keyword evidence="2" id="KW-1185">Reference proteome</keyword>
<dbReference type="Proteomes" id="UP001165488">
    <property type="component" value="Unassembled WGS sequence"/>
</dbReference>
<evidence type="ECO:0000313" key="2">
    <source>
        <dbReference type="Proteomes" id="UP001165488"/>
    </source>
</evidence>
<organism evidence="1 2">
    <name type="scientific">Belliella calami</name>
    <dbReference type="NCBI Taxonomy" id="2923436"/>
    <lineage>
        <taxon>Bacteria</taxon>
        <taxon>Pseudomonadati</taxon>
        <taxon>Bacteroidota</taxon>
        <taxon>Cytophagia</taxon>
        <taxon>Cytophagales</taxon>
        <taxon>Cyclobacteriaceae</taxon>
        <taxon>Belliella</taxon>
    </lineage>
</organism>
<evidence type="ECO:0000313" key="1">
    <source>
        <dbReference type="EMBL" id="MCH7397204.1"/>
    </source>
</evidence>
<gene>
    <name evidence="1" type="ORF">MM236_04350</name>
</gene>
<dbReference type="RefSeq" id="WP_241273705.1">
    <property type="nucleotide sequence ID" value="NZ_JAKZGS010000002.1"/>
</dbReference>